<dbReference type="InterPro" id="IPR030417">
    <property type="entry name" value="MS4A"/>
</dbReference>
<evidence type="ECO:0000256" key="1">
    <source>
        <dbReference type="ARBA" id="ARBA00004141"/>
    </source>
</evidence>
<sequence>MMSSKSTNHSTVYETTLSPYPPSNSMAPGSQQPLSFNHLRNQAPSSQPPFITSPGIITNSQQSQGNIQMVNPIIGTRATNFKEEAETIGAIQIIIGLMHIGFGITLGLMNVTYRGVWGFASLAFISGYPFWGGLSFIITGALCISACKQLSLCLIKGSLGMNIVSSVFVFIGVILLLVDVSINGQPNQDYWAVLAGKGISAMLIIFSFLEFCLTCTTAYFASQAITNTNGAVLVVPTVYTNSPLTTGLPSVPPRNYGHLVPTPPTTTGY</sequence>
<evidence type="ECO:0000256" key="5">
    <source>
        <dbReference type="ARBA" id="ARBA00023136"/>
    </source>
</evidence>
<dbReference type="InParanoid" id="A0A6I9IL63"/>
<gene>
    <name evidence="9" type="primary">LOC102539449</name>
</gene>
<evidence type="ECO:0000256" key="6">
    <source>
        <dbReference type="SAM" id="MobiDB-lite"/>
    </source>
</evidence>
<evidence type="ECO:0000256" key="3">
    <source>
        <dbReference type="ARBA" id="ARBA00022692"/>
    </source>
</evidence>
<feature type="transmembrane region" description="Helical" evidence="7">
    <location>
        <begin position="159"/>
        <end position="178"/>
    </location>
</feature>
<dbReference type="RefSeq" id="XP_006214995.1">
    <property type="nucleotide sequence ID" value="XM_006214933.3"/>
</dbReference>
<dbReference type="PANTHER" id="PTHR23320:SF72">
    <property type="entry name" value="MEMBRANE-SPANNING 4-DOMAINS SUBFAMILY A MEMBER 12"/>
    <property type="match status" value="1"/>
</dbReference>
<evidence type="ECO:0000256" key="7">
    <source>
        <dbReference type="SAM" id="Phobius"/>
    </source>
</evidence>
<dbReference type="GO" id="GO:0005886">
    <property type="term" value="C:plasma membrane"/>
    <property type="evidence" value="ECO:0007669"/>
    <property type="project" value="TreeGrafter"/>
</dbReference>
<keyword evidence="3 7" id="KW-0812">Transmembrane</keyword>
<comment type="similarity">
    <text evidence="2">Belongs to the MS4A family.</text>
</comment>
<dbReference type="Pfam" id="PF04103">
    <property type="entry name" value="CD20"/>
    <property type="match status" value="1"/>
</dbReference>
<organism evidence="8 9">
    <name type="scientific">Vicugna pacos</name>
    <name type="common">Alpaca</name>
    <name type="synonym">Lama pacos</name>
    <dbReference type="NCBI Taxonomy" id="30538"/>
    <lineage>
        <taxon>Eukaryota</taxon>
        <taxon>Metazoa</taxon>
        <taxon>Chordata</taxon>
        <taxon>Craniata</taxon>
        <taxon>Vertebrata</taxon>
        <taxon>Euteleostomi</taxon>
        <taxon>Mammalia</taxon>
        <taxon>Eutheria</taxon>
        <taxon>Laurasiatheria</taxon>
        <taxon>Artiodactyla</taxon>
        <taxon>Tylopoda</taxon>
        <taxon>Camelidae</taxon>
        <taxon>Vicugna</taxon>
    </lineage>
</organism>
<comment type="subcellular location">
    <subcellularLocation>
        <location evidence="1">Membrane</location>
        <topology evidence="1">Multi-pass membrane protein</topology>
    </subcellularLocation>
</comment>
<evidence type="ECO:0000256" key="4">
    <source>
        <dbReference type="ARBA" id="ARBA00022989"/>
    </source>
</evidence>
<dbReference type="InterPro" id="IPR007237">
    <property type="entry name" value="CD20-like"/>
</dbReference>
<protein>
    <submittedName>
        <fullName evidence="9">Membrane-spanning 4-domains subfamily A member 12 isoform X1</fullName>
    </submittedName>
</protein>
<dbReference type="AlphaFoldDB" id="A0A6I9IL63"/>
<dbReference type="GO" id="GO:0007166">
    <property type="term" value="P:cell surface receptor signaling pathway"/>
    <property type="evidence" value="ECO:0007669"/>
    <property type="project" value="TreeGrafter"/>
</dbReference>
<evidence type="ECO:0000313" key="8">
    <source>
        <dbReference type="Proteomes" id="UP001652581"/>
    </source>
</evidence>
<keyword evidence="5 7" id="KW-0472">Membrane</keyword>
<accession>A0A6I9IL63</accession>
<feature type="transmembrane region" description="Helical" evidence="7">
    <location>
        <begin position="87"/>
        <end position="108"/>
    </location>
</feature>
<evidence type="ECO:0000313" key="9">
    <source>
        <dbReference type="RefSeq" id="XP_006214995.1"/>
    </source>
</evidence>
<dbReference type="Proteomes" id="UP001652581">
    <property type="component" value="Chromosome 10"/>
</dbReference>
<feature type="transmembrane region" description="Helical" evidence="7">
    <location>
        <begin position="128"/>
        <end position="147"/>
    </location>
</feature>
<proteinExistence type="inferred from homology"/>
<reference evidence="9" key="1">
    <citation type="submission" date="2025-08" db="UniProtKB">
        <authorList>
            <consortium name="RefSeq"/>
        </authorList>
    </citation>
    <scope>IDENTIFICATION</scope>
</reference>
<keyword evidence="4 7" id="KW-1133">Transmembrane helix</keyword>
<dbReference type="GeneID" id="102539449"/>
<feature type="transmembrane region" description="Helical" evidence="7">
    <location>
        <begin position="190"/>
        <end position="213"/>
    </location>
</feature>
<dbReference type="PANTHER" id="PTHR23320">
    <property type="entry name" value="MEMBRANE-SPANNING 4-DOMAINS SUBFAMILY A MS4A -RELATED"/>
    <property type="match status" value="1"/>
</dbReference>
<evidence type="ECO:0000256" key="2">
    <source>
        <dbReference type="ARBA" id="ARBA00009565"/>
    </source>
</evidence>
<dbReference type="OrthoDB" id="8951938at2759"/>
<feature type="region of interest" description="Disordered" evidence="6">
    <location>
        <begin position="1"/>
        <end position="46"/>
    </location>
</feature>
<keyword evidence="8" id="KW-1185">Reference proteome</keyword>
<name>A0A6I9IL63_VICPA</name>
<dbReference type="KEGG" id="vpc:102539449"/>